<keyword evidence="2" id="KW-0812">Transmembrane</keyword>
<keyword evidence="4" id="KW-1185">Reference proteome</keyword>
<feature type="transmembrane region" description="Helical" evidence="2">
    <location>
        <begin position="50"/>
        <end position="70"/>
    </location>
</feature>
<keyword evidence="2" id="KW-1133">Transmembrane helix</keyword>
<evidence type="ECO:0000256" key="1">
    <source>
        <dbReference type="SAM" id="MobiDB-lite"/>
    </source>
</evidence>
<evidence type="ECO:0000313" key="4">
    <source>
        <dbReference type="Proteomes" id="UP000281738"/>
    </source>
</evidence>
<sequence>MPASYAAQRTVGNHRYGIPEKGLEMARSHDPASEDATTAPGDRWSTPTRASAAIVAALLLVGAIAGYVLAGATSGQHEDVVACLSAPGAISCGPVDSPGDAEYGVPLDVAWTQDGAFHEGGRPACLPPTGRGTVTVRVTWAEVEVGGRTSKQVLGVYC</sequence>
<name>A0A3N2CU46_9ACTN</name>
<gene>
    <name evidence="3" type="ORF">EDD33_1910</name>
</gene>
<protein>
    <submittedName>
        <fullName evidence="3">Uncharacterized protein</fullName>
    </submittedName>
</protein>
<keyword evidence="2" id="KW-0472">Membrane</keyword>
<accession>A0A3N2CU46</accession>
<dbReference type="AlphaFoldDB" id="A0A3N2CU46"/>
<organism evidence="3 4">
    <name type="scientific">Nocardioides aurantiacus</name>
    <dbReference type="NCBI Taxonomy" id="86796"/>
    <lineage>
        <taxon>Bacteria</taxon>
        <taxon>Bacillati</taxon>
        <taxon>Actinomycetota</taxon>
        <taxon>Actinomycetes</taxon>
        <taxon>Propionibacteriales</taxon>
        <taxon>Nocardioidaceae</taxon>
        <taxon>Nocardioides</taxon>
    </lineage>
</organism>
<feature type="region of interest" description="Disordered" evidence="1">
    <location>
        <begin position="25"/>
        <end position="45"/>
    </location>
</feature>
<evidence type="ECO:0000313" key="3">
    <source>
        <dbReference type="EMBL" id="ROR91050.1"/>
    </source>
</evidence>
<reference evidence="3 4" key="1">
    <citation type="submission" date="2018-11" db="EMBL/GenBank/DDBJ databases">
        <title>Sequencing the genomes of 1000 actinobacteria strains.</title>
        <authorList>
            <person name="Klenk H.-P."/>
        </authorList>
    </citation>
    <scope>NUCLEOTIDE SEQUENCE [LARGE SCALE GENOMIC DNA]</scope>
    <source>
        <strain evidence="3 4">DSM 12652</strain>
    </source>
</reference>
<evidence type="ECO:0000256" key="2">
    <source>
        <dbReference type="SAM" id="Phobius"/>
    </source>
</evidence>
<dbReference type="EMBL" id="RKHO01000001">
    <property type="protein sequence ID" value="ROR91050.1"/>
    <property type="molecule type" value="Genomic_DNA"/>
</dbReference>
<proteinExistence type="predicted"/>
<comment type="caution">
    <text evidence="3">The sequence shown here is derived from an EMBL/GenBank/DDBJ whole genome shotgun (WGS) entry which is preliminary data.</text>
</comment>
<dbReference type="Proteomes" id="UP000281738">
    <property type="component" value="Unassembled WGS sequence"/>
</dbReference>